<evidence type="ECO:0000313" key="1">
    <source>
        <dbReference type="EMBL" id="OJT05246.1"/>
    </source>
</evidence>
<dbReference type="Proteomes" id="UP000184267">
    <property type="component" value="Unassembled WGS sequence"/>
</dbReference>
<reference evidence="1 2" key="1">
    <citation type="submission" date="2016-10" db="EMBL/GenBank/DDBJ databases">
        <title>Genome sequence of the basidiomycete white-rot fungus Trametes pubescens.</title>
        <authorList>
            <person name="Makela M.R."/>
            <person name="Granchi Z."/>
            <person name="Peng M."/>
            <person name="De Vries R.P."/>
            <person name="Grigoriev I."/>
            <person name="Riley R."/>
            <person name="Hilden K."/>
        </authorList>
    </citation>
    <scope>NUCLEOTIDE SEQUENCE [LARGE SCALE GENOMIC DNA]</scope>
    <source>
        <strain evidence="1 2">FBCC735</strain>
    </source>
</reference>
<gene>
    <name evidence="1" type="ORF">TRAPUB_3984</name>
</gene>
<keyword evidence="2" id="KW-1185">Reference proteome</keyword>
<dbReference type="EMBL" id="MNAD01001477">
    <property type="protein sequence ID" value="OJT05246.1"/>
    <property type="molecule type" value="Genomic_DNA"/>
</dbReference>
<dbReference type="AlphaFoldDB" id="A0A1M2VCJ7"/>
<comment type="caution">
    <text evidence="1">The sequence shown here is derived from an EMBL/GenBank/DDBJ whole genome shotgun (WGS) entry which is preliminary data.</text>
</comment>
<protein>
    <submittedName>
        <fullName evidence="1">Uncharacterized protein</fullName>
    </submittedName>
</protein>
<accession>A0A1M2VCJ7</accession>
<organism evidence="1 2">
    <name type="scientific">Trametes pubescens</name>
    <name type="common">White-rot fungus</name>
    <dbReference type="NCBI Taxonomy" id="154538"/>
    <lineage>
        <taxon>Eukaryota</taxon>
        <taxon>Fungi</taxon>
        <taxon>Dikarya</taxon>
        <taxon>Basidiomycota</taxon>
        <taxon>Agaricomycotina</taxon>
        <taxon>Agaricomycetes</taxon>
        <taxon>Polyporales</taxon>
        <taxon>Polyporaceae</taxon>
        <taxon>Trametes</taxon>
    </lineage>
</organism>
<name>A0A1M2VCJ7_TRAPU</name>
<sequence length="54" mass="5836">MGYTHKEEAEDAQSTTGGEVSIVLTRNAADLVAHHVRSPVKSIRVFNSVSVLKV</sequence>
<proteinExistence type="predicted"/>
<evidence type="ECO:0000313" key="2">
    <source>
        <dbReference type="Proteomes" id="UP000184267"/>
    </source>
</evidence>